<gene>
    <name evidence="3" type="ORF">AXG93_2958s1010</name>
</gene>
<dbReference type="AlphaFoldDB" id="A0A176VGL2"/>
<sequence length="463" mass="53877">MEFLLWGWNWTSKAIGRCADDDGDLTFDSESVRVTRDEERAYVALFKHPCSGKNGYRTVWYHDRLRRNVAMALMQILRPSRPTYMMTWHVGFVERALRGDRIHWARIFKTTTRQHIGLIPEGYACYLSSFFINFYRGMGILTLVENRDFPPREVPQEGEEVVLANEVNSDLEVKPRNSLKQRRKRSRGRQDSQPRKRRSIDEAAVVEKRLRRAAPIEMRSPDFWSRSKMKVMRLILEEYSSTESRRAATRGCSVQEAGPVAITDTEKEEDPMALEEVAAKVVEDVEPTECGSQKYLDRKRDKYAYASTNGSYVEIVHNRTRTKRLEACRTAYDVESLRVDELSAAAEKKEQECQTELAARAKKSAEYEAVRISDLELIEKLEAQCSELRTQRLQAEEQLCEVETRLTEAEEKNRQLSEETRDALTARVNRCLRGYVLWQIESHNGLRLRKIEHRVAELIARSR</sequence>
<feature type="coiled-coil region" evidence="1">
    <location>
        <begin position="332"/>
        <end position="426"/>
    </location>
</feature>
<dbReference type="EMBL" id="LVLJ01003787">
    <property type="protein sequence ID" value="OAE19727.1"/>
    <property type="molecule type" value="Genomic_DNA"/>
</dbReference>
<feature type="region of interest" description="Disordered" evidence="2">
    <location>
        <begin position="173"/>
        <end position="202"/>
    </location>
</feature>
<reference evidence="3" key="1">
    <citation type="submission" date="2016-03" db="EMBL/GenBank/DDBJ databases">
        <title>Mechanisms controlling the formation of the plant cell surface in tip-growing cells are functionally conserved among land plants.</title>
        <authorList>
            <person name="Honkanen S."/>
            <person name="Jones V.A."/>
            <person name="Morieri G."/>
            <person name="Champion C."/>
            <person name="Hetherington A.J."/>
            <person name="Kelly S."/>
            <person name="Saint-Marcoux D."/>
            <person name="Proust H."/>
            <person name="Prescott H."/>
            <person name="Dolan L."/>
        </authorList>
    </citation>
    <scope>NUCLEOTIDE SEQUENCE [LARGE SCALE GENOMIC DNA]</scope>
    <source>
        <tissue evidence="3">Whole gametophyte</tissue>
    </source>
</reference>
<keyword evidence="4" id="KW-1185">Reference proteome</keyword>
<feature type="compositionally biased region" description="Basic residues" evidence="2">
    <location>
        <begin position="177"/>
        <end position="187"/>
    </location>
</feature>
<accession>A0A176VGL2</accession>
<evidence type="ECO:0000256" key="1">
    <source>
        <dbReference type="SAM" id="Coils"/>
    </source>
</evidence>
<keyword evidence="1" id="KW-0175">Coiled coil</keyword>
<feature type="compositionally biased region" description="Basic and acidic residues" evidence="2">
    <location>
        <begin position="188"/>
        <end position="202"/>
    </location>
</feature>
<proteinExistence type="predicted"/>
<organism evidence="3 4">
    <name type="scientific">Marchantia polymorpha subsp. ruderalis</name>
    <dbReference type="NCBI Taxonomy" id="1480154"/>
    <lineage>
        <taxon>Eukaryota</taxon>
        <taxon>Viridiplantae</taxon>
        <taxon>Streptophyta</taxon>
        <taxon>Embryophyta</taxon>
        <taxon>Marchantiophyta</taxon>
        <taxon>Marchantiopsida</taxon>
        <taxon>Marchantiidae</taxon>
        <taxon>Marchantiales</taxon>
        <taxon>Marchantiaceae</taxon>
        <taxon>Marchantia</taxon>
    </lineage>
</organism>
<dbReference type="Proteomes" id="UP000077202">
    <property type="component" value="Unassembled WGS sequence"/>
</dbReference>
<protein>
    <submittedName>
        <fullName evidence="3">Uncharacterized protein</fullName>
    </submittedName>
</protein>
<name>A0A176VGL2_MARPO</name>
<evidence type="ECO:0000313" key="4">
    <source>
        <dbReference type="Proteomes" id="UP000077202"/>
    </source>
</evidence>
<evidence type="ECO:0000313" key="3">
    <source>
        <dbReference type="EMBL" id="OAE19727.1"/>
    </source>
</evidence>
<evidence type="ECO:0000256" key="2">
    <source>
        <dbReference type="SAM" id="MobiDB-lite"/>
    </source>
</evidence>
<comment type="caution">
    <text evidence="3">The sequence shown here is derived from an EMBL/GenBank/DDBJ whole genome shotgun (WGS) entry which is preliminary data.</text>
</comment>